<evidence type="ECO:0000256" key="2">
    <source>
        <dbReference type="SAM" id="SignalP"/>
    </source>
</evidence>
<dbReference type="EMBL" id="RPDH01000001">
    <property type="protein sequence ID" value="RPE12945.1"/>
    <property type="molecule type" value="Genomic_DNA"/>
</dbReference>
<name>A0A3N4PZX3_9BACT</name>
<dbReference type="Proteomes" id="UP000278351">
    <property type="component" value="Unassembled WGS sequence"/>
</dbReference>
<feature type="signal peptide" evidence="2">
    <location>
        <begin position="1"/>
        <end position="19"/>
    </location>
</feature>
<feature type="region of interest" description="Disordered" evidence="1">
    <location>
        <begin position="20"/>
        <end position="50"/>
    </location>
</feature>
<evidence type="ECO:0000256" key="1">
    <source>
        <dbReference type="SAM" id="MobiDB-lite"/>
    </source>
</evidence>
<comment type="caution">
    <text evidence="3">The sequence shown here is derived from an EMBL/GenBank/DDBJ whole genome shotgun (WGS) entry which is preliminary data.</text>
</comment>
<sequence length="197" mass="21464">MRILTGIMLLMAAACGQPATEKKNNAQDTLSPPPATAAAPTPSSSAPPADTVRITGDFNGDGVRDTAVSVLYEKAVEENTQDYYIVRFTGNGLPATTPLPGRQRLVNEGDLNGDGADELTLFGEPLHGCTYTMQTVFLQGAGWRQLTAPWLIPTACEFFGDEQLQQRIFLENGVLYHLLEDVNDENFKLIKQPLPLR</sequence>
<evidence type="ECO:0008006" key="5">
    <source>
        <dbReference type="Google" id="ProtNLM"/>
    </source>
</evidence>
<evidence type="ECO:0000313" key="3">
    <source>
        <dbReference type="EMBL" id="RPE12945.1"/>
    </source>
</evidence>
<keyword evidence="2" id="KW-0732">Signal</keyword>
<dbReference type="InterPro" id="IPR028994">
    <property type="entry name" value="Integrin_alpha_N"/>
</dbReference>
<organism evidence="3 4">
    <name type="scientific">Chitinophaga lutea</name>
    <dbReference type="NCBI Taxonomy" id="2488634"/>
    <lineage>
        <taxon>Bacteria</taxon>
        <taxon>Pseudomonadati</taxon>
        <taxon>Bacteroidota</taxon>
        <taxon>Chitinophagia</taxon>
        <taxon>Chitinophagales</taxon>
        <taxon>Chitinophagaceae</taxon>
        <taxon>Chitinophaga</taxon>
    </lineage>
</organism>
<feature type="compositionally biased region" description="Low complexity" evidence="1">
    <location>
        <begin position="36"/>
        <end position="49"/>
    </location>
</feature>
<proteinExistence type="predicted"/>
<dbReference type="PROSITE" id="PS51257">
    <property type="entry name" value="PROKAR_LIPOPROTEIN"/>
    <property type="match status" value="1"/>
</dbReference>
<accession>A0A3N4PZX3</accession>
<dbReference type="SUPFAM" id="SSF69318">
    <property type="entry name" value="Integrin alpha N-terminal domain"/>
    <property type="match status" value="1"/>
</dbReference>
<dbReference type="AlphaFoldDB" id="A0A3N4PZX3"/>
<evidence type="ECO:0000313" key="4">
    <source>
        <dbReference type="Proteomes" id="UP000278351"/>
    </source>
</evidence>
<reference evidence="3 4" key="1">
    <citation type="submission" date="2018-11" db="EMBL/GenBank/DDBJ databases">
        <title>Chitinophaga lutea sp.nov., isolate from arsenic contaminated soil.</title>
        <authorList>
            <person name="Zong Y."/>
        </authorList>
    </citation>
    <scope>NUCLEOTIDE SEQUENCE [LARGE SCALE GENOMIC DNA]</scope>
    <source>
        <strain evidence="3 4">ZY74</strain>
    </source>
</reference>
<feature type="chain" id="PRO_5017944901" description="VCBS repeat-containing protein" evidence="2">
    <location>
        <begin position="20"/>
        <end position="197"/>
    </location>
</feature>
<protein>
    <recommendedName>
        <fullName evidence="5">VCBS repeat-containing protein</fullName>
    </recommendedName>
</protein>
<gene>
    <name evidence="3" type="ORF">EGT74_05215</name>
</gene>
<keyword evidence="4" id="KW-1185">Reference proteome</keyword>